<dbReference type="InterPro" id="IPR013752">
    <property type="entry name" value="KPA_reductase"/>
</dbReference>
<dbReference type="SUPFAM" id="SSF51735">
    <property type="entry name" value="NAD(P)-binding Rossmann-fold domains"/>
    <property type="match status" value="1"/>
</dbReference>
<dbReference type="InterPro" id="IPR051402">
    <property type="entry name" value="KPR-Related"/>
</dbReference>
<dbReference type="NCBIfam" id="NF005091">
    <property type="entry name" value="PRK06522.2-2"/>
    <property type="match status" value="1"/>
</dbReference>
<dbReference type="Gene3D" id="3.40.50.720">
    <property type="entry name" value="NAD(P)-binding Rossmann-like Domain"/>
    <property type="match status" value="1"/>
</dbReference>
<dbReference type="GO" id="GO:0008677">
    <property type="term" value="F:2-dehydropantoate 2-reductase activity"/>
    <property type="evidence" value="ECO:0007669"/>
    <property type="project" value="UniProtKB-EC"/>
</dbReference>
<dbReference type="InterPro" id="IPR008927">
    <property type="entry name" value="6-PGluconate_DH-like_C_sf"/>
</dbReference>
<proteinExistence type="inferred from homology"/>
<comment type="caution">
    <text evidence="7">The sequence shown here is derived from an EMBL/GenBank/DDBJ whole genome shotgun (WGS) entry which is preliminary data.</text>
</comment>
<evidence type="ECO:0000313" key="7">
    <source>
        <dbReference type="EMBL" id="MBF4553855.1"/>
    </source>
</evidence>
<feature type="domain" description="Ketopantoate reductase C-terminal" evidence="6">
    <location>
        <begin position="190"/>
        <end position="309"/>
    </location>
</feature>
<evidence type="ECO:0000256" key="1">
    <source>
        <dbReference type="ARBA" id="ARBA00007870"/>
    </source>
</evidence>
<organism evidence="7 8">
    <name type="scientific">Corynebacterium suicordis DSM 45110</name>
    <dbReference type="NCBI Taxonomy" id="1121369"/>
    <lineage>
        <taxon>Bacteria</taxon>
        <taxon>Bacillati</taxon>
        <taxon>Actinomycetota</taxon>
        <taxon>Actinomycetes</taxon>
        <taxon>Mycobacteriales</taxon>
        <taxon>Corynebacteriaceae</taxon>
        <taxon>Corynebacterium</taxon>
    </lineage>
</organism>
<feature type="domain" description="Ketopantoate reductase N-terminal" evidence="5">
    <location>
        <begin position="3"/>
        <end position="151"/>
    </location>
</feature>
<sequence length="320" mass="33726">MKIGFLGAGAVGGYFGGLMAKAGQDVGFVARGETLETLRSTGLTLIDPEDNTSTIPVTSAENFSELREKLGGLDVVIVATKALPGNETFPDVEGVPVVTTHNSVEIPYLAAENFGQDNLIPGVIRGYLTHVGPAKIKLNPGPLSLNVGTFAGGDASAEGGTQAAHAERIARELNERLHAADIGGKYLDDIFVDVWSKALFVTTTGELGALANQPLGYLRTELRGSLEKLMREVEAVARGNNVALPENIVDKTLGFVDKQIPEATSSMQRDITAGKPNELDAQVGAIRRMGERAGVETPLHDLVYGALQARLAAAPADNED</sequence>
<dbReference type="Gene3D" id="1.10.1040.10">
    <property type="entry name" value="N-(1-d-carboxylethyl)-l-norvaline Dehydrogenase, domain 2"/>
    <property type="match status" value="1"/>
</dbReference>
<keyword evidence="4" id="KW-0566">Pantothenate biosynthesis</keyword>
<dbReference type="EMBL" id="JADKMY010000002">
    <property type="protein sequence ID" value="MBF4553855.1"/>
    <property type="molecule type" value="Genomic_DNA"/>
</dbReference>
<dbReference type="EC" id="1.1.1.169" evidence="4"/>
<dbReference type="RefSeq" id="WP_194556748.1">
    <property type="nucleotide sequence ID" value="NZ_JADKMY010000002.1"/>
</dbReference>
<keyword evidence="2 4" id="KW-0521">NADP</keyword>
<dbReference type="PANTHER" id="PTHR21708:SF26">
    <property type="entry name" value="2-DEHYDROPANTOATE 2-REDUCTASE"/>
    <property type="match status" value="1"/>
</dbReference>
<dbReference type="InterPro" id="IPR013332">
    <property type="entry name" value="KPR_N"/>
</dbReference>
<name>A0ABR9ZKB3_9CORY</name>
<gene>
    <name evidence="7" type="ORF">IRY30_07145</name>
</gene>
<keyword evidence="8" id="KW-1185">Reference proteome</keyword>
<evidence type="ECO:0000313" key="8">
    <source>
        <dbReference type="Proteomes" id="UP000635902"/>
    </source>
</evidence>
<dbReference type="Pfam" id="PF08546">
    <property type="entry name" value="ApbA_C"/>
    <property type="match status" value="1"/>
</dbReference>
<keyword evidence="3 4" id="KW-0560">Oxidoreductase</keyword>
<dbReference type="Proteomes" id="UP000635902">
    <property type="component" value="Unassembled WGS sequence"/>
</dbReference>
<dbReference type="InterPro" id="IPR003710">
    <property type="entry name" value="ApbA"/>
</dbReference>
<evidence type="ECO:0000259" key="6">
    <source>
        <dbReference type="Pfam" id="PF08546"/>
    </source>
</evidence>
<dbReference type="InterPro" id="IPR013328">
    <property type="entry name" value="6PGD_dom2"/>
</dbReference>
<reference evidence="7 8" key="1">
    <citation type="submission" date="2020-10" db="EMBL/GenBank/DDBJ databases">
        <title>Novel species in genus Corynebacterium.</title>
        <authorList>
            <person name="Zhang G."/>
        </authorList>
    </citation>
    <scope>NUCLEOTIDE SEQUENCE [LARGE SCALE GENOMIC DNA]</scope>
    <source>
        <strain evidence="7 8">DSM 45110</strain>
    </source>
</reference>
<comment type="function">
    <text evidence="4">Catalyzes the NADPH-dependent reduction of ketopantoate into pantoic acid.</text>
</comment>
<dbReference type="InterPro" id="IPR036291">
    <property type="entry name" value="NAD(P)-bd_dom_sf"/>
</dbReference>
<evidence type="ECO:0000256" key="3">
    <source>
        <dbReference type="ARBA" id="ARBA00023002"/>
    </source>
</evidence>
<dbReference type="Pfam" id="PF02558">
    <property type="entry name" value="ApbA"/>
    <property type="match status" value="1"/>
</dbReference>
<protein>
    <recommendedName>
        <fullName evidence="4">2-dehydropantoate 2-reductase</fullName>
        <ecNumber evidence="4">1.1.1.169</ecNumber>
    </recommendedName>
    <alternativeName>
        <fullName evidence="4">Ketopantoate reductase</fullName>
    </alternativeName>
</protein>
<comment type="similarity">
    <text evidence="1 4">Belongs to the ketopantoate reductase family.</text>
</comment>
<dbReference type="SUPFAM" id="SSF48179">
    <property type="entry name" value="6-phosphogluconate dehydrogenase C-terminal domain-like"/>
    <property type="match status" value="1"/>
</dbReference>
<dbReference type="PANTHER" id="PTHR21708">
    <property type="entry name" value="PROBABLE 2-DEHYDROPANTOATE 2-REDUCTASE"/>
    <property type="match status" value="1"/>
</dbReference>
<dbReference type="NCBIfam" id="TIGR00745">
    <property type="entry name" value="apbA_panE"/>
    <property type="match status" value="1"/>
</dbReference>
<accession>A0ABR9ZKB3</accession>
<evidence type="ECO:0000259" key="5">
    <source>
        <dbReference type="Pfam" id="PF02558"/>
    </source>
</evidence>
<evidence type="ECO:0000256" key="2">
    <source>
        <dbReference type="ARBA" id="ARBA00022857"/>
    </source>
</evidence>
<comment type="pathway">
    <text evidence="4">Cofactor biosynthesis; (R)-pantothenate biosynthesis; (R)-pantoate from 3-methyl-2-oxobutanoate: step 2/2.</text>
</comment>
<evidence type="ECO:0000256" key="4">
    <source>
        <dbReference type="RuleBase" id="RU362068"/>
    </source>
</evidence>
<comment type="catalytic activity">
    <reaction evidence="4">
        <text>(R)-pantoate + NADP(+) = 2-dehydropantoate + NADPH + H(+)</text>
        <dbReference type="Rhea" id="RHEA:16233"/>
        <dbReference type="ChEBI" id="CHEBI:11561"/>
        <dbReference type="ChEBI" id="CHEBI:15378"/>
        <dbReference type="ChEBI" id="CHEBI:15980"/>
        <dbReference type="ChEBI" id="CHEBI:57783"/>
        <dbReference type="ChEBI" id="CHEBI:58349"/>
        <dbReference type="EC" id="1.1.1.169"/>
    </reaction>
</comment>